<proteinExistence type="predicted"/>
<feature type="region of interest" description="Disordered" evidence="1">
    <location>
        <begin position="1"/>
        <end position="22"/>
    </location>
</feature>
<dbReference type="PATRIC" id="fig|280505.15.peg.2015"/>
<evidence type="ECO:0000313" key="2">
    <source>
        <dbReference type="EMBL" id="ALO26325.1"/>
    </source>
</evidence>
<sequence>MCPLENSNPSLNRVKFRSNKKQNERSVFCSYLPNSLTEDLSD</sequence>
<accession>A0A0S2IS42</accession>
<evidence type="ECO:0000256" key="1">
    <source>
        <dbReference type="SAM" id="MobiDB-lite"/>
    </source>
</evidence>
<name>A0A0S2IS42_LEPBO</name>
<dbReference type="Proteomes" id="UP000058857">
    <property type="component" value="Chromosome 1"/>
</dbReference>
<protein>
    <submittedName>
        <fullName evidence="2">Uncharacterized protein</fullName>
    </submittedName>
</protein>
<feature type="compositionally biased region" description="Polar residues" evidence="1">
    <location>
        <begin position="1"/>
        <end position="11"/>
    </location>
</feature>
<organism evidence="2">
    <name type="scientific">Leptospira borgpetersenii serovar Ballum</name>
    <dbReference type="NCBI Taxonomy" id="280505"/>
    <lineage>
        <taxon>Bacteria</taxon>
        <taxon>Pseudomonadati</taxon>
        <taxon>Spirochaetota</taxon>
        <taxon>Spirochaetia</taxon>
        <taxon>Leptospirales</taxon>
        <taxon>Leptospiraceae</taxon>
        <taxon>Leptospira</taxon>
    </lineage>
</organism>
<dbReference type="EMBL" id="CP012029">
    <property type="protein sequence ID" value="ALO26325.1"/>
    <property type="molecule type" value="Genomic_DNA"/>
</dbReference>
<reference evidence="2 3" key="1">
    <citation type="journal article" date="2015" name="PLoS Negl. Trop. Dis.">
        <title>Distribution of Plasmids in Distinct Leptospira Pathogenic Species.</title>
        <authorList>
            <person name="Wang Y."/>
            <person name="Zhuang X."/>
            <person name="Zhong Y."/>
            <person name="Zhang C."/>
            <person name="Zhang Y."/>
            <person name="Zeng L."/>
            <person name="Zhu Y."/>
            <person name="He P."/>
            <person name="Dong K."/>
            <person name="Pal U."/>
            <person name="Guo X."/>
            <person name="Qin J."/>
        </authorList>
    </citation>
    <scope>NUCLEOTIDE SEQUENCE [LARGE SCALE GENOMIC DNA]</scope>
    <source>
        <strain evidence="2 3">56604</strain>
    </source>
</reference>
<dbReference type="AlphaFoldDB" id="A0A0S2IS42"/>
<evidence type="ECO:0000313" key="3">
    <source>
        <dbReference type="Proteomes" id="UP000058857"/>
    </source>
</evidence>
<gene>
    <name evidence="2" type="ORF">LBBP_02057</name>
</gene>